<protein>
    <submittedName>
        <fullName evidence="3">Uncharacterized protein</fullName>
    </submittedName>
</protein>
<keyword evidence="2" id="KW-1133">Transmembrane helix</keyword>
<dbReference type="Proteomes" id="UP000785200">
    <property type="component" value="Unassembled WGS sequence"/>
</dbReference>
<keyword evidence="2" id="KW-0472">Membrane</keyword>
<reference evidence="3" key="1">
    <citation type="submission" date="2019-07" db="EMBL/GenBank/DDBJ databases">
        <title>Hyphodiscus hymeniophilus genome sequencing and assembly.</title>
        <authorList>
            <person name="Kramer G."/>
            <person name="Nodwell J."/>
        </authorList>
    </citation>
    <scope>NUCLEOTIDE SEQUENCE</scope>
    <source>
        <strain evidence="3">ATCC 34498</strain>
    </source>
</reference>
<gene>
    <name evidence="3" type="ORF">D0Z07_5745</name>
</gene>
<accession>A0A9P6VHG3</accession>
<evidence type="ECO:0000256" key="1">
    <source>
        <dbReference type="SAM" id="MobiDB-lite"/>
    </source>
</evidence>
<keyword evidence="2" id="KW-0812">Transmembrane</keyword>
<organism evidence="3 4">
    <name type="scientific">Hyphodiscus hymeniophilus</name>
    <dbReference type="NCBI Taxonomy" id="353542"/>
    <lineage>
        <taxon>Eukaryota</taxon>
        <taxon>Fungi</taxon>
        <taxon>Dikarya</taxon>
        <taxon>Ascomycota</taxon>
        <taxon>Pezizomycotina</taxon>
        <taxon>Leotiomycetes</taxon>
        <taxon>Helotiales</taxon>
        <taxon>Hyphodiscaceae</taxon>
        <taxon>Hyphodiscus</taxon>
    </lineage>
</organism>
<evidence type="ECO:0000313" key="4">
    <source>
        <dbReference type="Proteomes" id="UP000785200"/>
    </source>
</evidence>
<feature type="transmembrane region" description="Helical" evidence="2">
    <location>
        <begin position="47"/>
        <end position="67"/>
    </location>
</feature>
<comment type="caution">
    <text evidence="3">The sequence shown here is derived from an EMBL/GenBank/DDBJ whole genome shotgun (WGS) entry which is preliminary data.</text>
</comment>
<feature type="region of interest" description="Disordered" evidence="1">
    <location>
        <begin position="90"/>
        <end position="135"/>
    </location>
</feature>
<evidence type="ECO:0000256" key="2">
    <source>
        <dbReference type="SAM" id="Phobius"/>
    </source>
</evidence>
<keyword evidence="4" id="KW-1185">Reference proteome</keyword>
<sequence>MDHHSGSQSILDDEPFHRHLGFVLLRERIFRHDFSSRKSGSLSKSRITGPVVGSVLGIATVLIVIYFTRRKFILDARAIEPSRDIKEMDYIADDSGDSVGEKSQSQSEMRELENNVIHELPAVEPVGSELSTPRD</sequence>
<name>A0A9P6VHG3_9HELO</name>
<dbReference type="AlphaFoldDB" id="A0A9P6VHG3"/>
<dbReference type="OrthoDB" id="5414836at2759"/>
<dbReference type="EMBL" id="VNKQ01000011">
    <property type="protein sequence ID" value="KAG0647812.1"/>
    <property type="molecule type" value="Genomic_DNA"/>
</dbReference>
<proteinExistence type="predicted"/>
<evidence type="ECO:0000313" key="3">
    <source>
        <dbReference type="EMBL" id="KAG0647812.1"/>
    </source>
</evidence>